<dbReference type="EMBL" id="UINC01069630">
    <property type="protein sequence ID" value="SVC03153.1"/>
    <property type="molecule type" value="Genomic_DNA"/>
</dbReference>
<keyword evidence="1" id="KW-0689">Ribosomal protein</keyword>
<dbReference type="Gene3D" id="3.30.230.10">
    <property type="match status" value="1"/>
</dbReference>
<dbReference type="InterPro" id="IPR020568">
    <property type="entry name" value="Ribosomal_Su5_D2-typ_SF"/>
</dbReference>
<dbReference type="AlphaFoldDB" id="A0A382IW67"/>
<evidence type="ECO:0000256" key="2">
    <source>
        <dbReference type="ARBA" id="ARBA00023274"/>
    </source>
</evidence>
<dbReference type="GO" id="GO:0003735">
    <property type="term" value="F:structural constituent of ribosome"/>
    <property type="evidence" value="ECO:0007669"/>
    <property type="project" value="InterPro"/>
</dbReference>
<gene>
    <name evidence="4" type="ORF">METZ01_LOCUS256007</name>
</gene>
<evidence type="ECO:0000256" key="3">
    <source>
        <dbReference type="SAM" id="MobiDB-lite"/>
    </source>
</evidence>
<protein>
    <recommendedName>
        <fullName evidence="5">30S ribosomal protein S9</fullName>
    </recommendedName>
</protein>
<feature type="region of interest" description="Disordered" evidence="3">
    <location>
        <begin position="1"/>
        <end position="23"/>
    </location>
</feature>
<name>A0A382IW67_9ZZZZ</name>
<keyword evidence="2" id="KW-0687">Ribonucleoprotein</keyword>
<evidence type="ECO:0000256" key="1">
    <source>
        <dbReference type="ARBA" id="ARBA00022980"/>
    </source>
</evidence>
<dbReference type="GO" id="GO:0006412">
    <property type="term" value="P:translation"/>
    <property type="evidence" value="ECO:0007669"/>
    <property type="project" value="InterPro"/>
</dbReference>
<dbReference type="Pfam" id="PF00380">
    <property type="entry name" value="Ribosomal_S9"/>
    <property type="match status" value="1"/>
</dbReference>
<dbReference type="GO" id="GO:0005840">
    <property type="term" value="C:ribosome"/>
    <property type="evidence" value="ECO:0007669"/>
    <property type="project" value="UniProtKB-KW"/>
</dbReference>
<evidence type="ECO:0008006" key="5">
    <source>
        <dbReference type="Google" id="ProtNLM"/>
    </source>
</evidence>
<sequence length="23" mass="2879">PRVVERKKPGQKKARKKFQWVKR</sequence>
<reference evidence="4" key="1">
    <citation type="submission" date="2018-05" db="EMBL/GenBank/DDBJ databases">
        <authorList>
            <person name="Lanie J.A."/>
            <person name="Ng W.-L."/>
            <person name="Kazmierczak K.M."/>
            <person name="Andrzejewski T.M."/>
            <person name="Davidsen T.M."/>
            <person name="Wayne K.J."/>
            <person name="Tettelin H."/>
            <person name="Glass J.I."/>
            <person name="Rusch D."/>
            <person name="Podicherti R."/>
            <person name="Tsui H.-C.T."/>
            <person name="Winkler M.E."/>
        </authorList>
    </citation>
    <scope>NUCLEOTIDE SEQUENCE</scope>
</reference>
<dbReference type="InterPro" id="IPR000754">
    <property type="entry name" value="Ribosomal_uS9"/>
</dbReference>
<accession>A0A382IW67</accession>
<dbReference type="SUPFAM" id="SSF54211">
    <property type="entry name" value="Ribosomal protein S5 domain 2-like"/>
    <property type="match status" value="1"/>
</dbReference>
<proteinExistence type="predicted"/>
<dbReference type="InterPro" id="IPR014721">
    <property type="entry name" value="Ribsml_uS5_D2-typ_fold_subgr"/>
</dbReference>
<feature type="non-terminal residue" evidence="4">
    <location>
        <position position="1"/>
    </location>
</feature>
<feature type="compositionally biased region" description="Basic residues" evidence="3">
    <location>
        <begin position="9"/>
        <end position="23"/>
    </location>
</feature>
<evidence type="ECO:0000313" key="4">
    <source>
        <dbReference type="EMBL" id="SVC03153.1"/>
    </source>
</evidence>
<organism evidence="4">
    <name type="scientific">marine metagenome</name>
    <dbReference type="NCBI Taxonomy" id="408172"/>
    <lineage>
        <taxon>unclassified sequences</taxon>
        <taxon>metagenomes</taxon>
        <taxon>ecological metagenomes</taxon>
    </lineage>
</organism>
<dbReference type="GO" id="GO:1990904">
    <property type="term" value="C:ribonucleoprotein complex"/>
    <property type="evidence" value="ECO:0007669"/>
    <property type="project" value="UniProtKB-KW"/>
</dbReference>